<evidence type="ECO:0000313" key="2">
    <source>
        <dbReference type="Proteomes" id="UP000824469"/>
    </source>
</evidence>
<dbReference type="AlphaFoldDB" id="A0AA38LCY8"/>
<evidence type="ECO:0000313" key="1">
    <source>
        <dbReference type="EMBL" id="KAH9320673.1"/>
    </source>
</evidence>
<organism evidence="1 2">
    <name type="scientific">Taxus chinensis</name>
    <name type="common">Chinese yew</name>
    <name type="synonym">Taxus wallichiana var. chinensis</name>
    <dbReference type="NCBI Taxonomy" id="29808"/>
    <lineage>
        <taxon>Eukaryota</taxon>
        <taxon>Viridiplantae</taxon>
        <taxon>Streptophyta</taxon>
        <taxon>Embryophyta</taxon>
        <taxon>Tracheophyta</taxon>
        <taxon>Spermatophyta</taxon>
        <taxon>Pinopsida</taxon>
        <taxon>Pinidae</taxon>
        <taxon>Conifers II</taxon>
        <taxon>Cupressales</taxon>
        <taxon>Taxaceae</taxon>
        <taxon>Taxus</taxon>
    </lineage>
</organism>
<keyword evidence="2" id="KW-1185">Reference proteome</keyword>
<name>A0AA38LCY8_TAXCH</name>
<gene>
    <name evidence="1" type="ORF">KI387_015312</name>
</gene>
<comment type="caution">
    <text evidence="1">The sequence shown here is derived from an EMBL/GenBank/DDBJ whole genome shotgun (WGS) entry which is preliminary data.</text>
</comment>
<feature type="non-terminal residue" evidence="1">
    <location>
        <position position="1"/>
    </location>
</feature>
<protein>
    <submittedName>
        <fullName evidence="1">Uncharacterized protein</fullName>
    </submittedName>
</protein>
<proteinExistence type="predicted"/>
<dbReference type="Proteomes" id="UP000824469">
    <property type="component" value="Unassembled WGS sequence"/>
</dbReference>
<reference evidence="1 2" key="1">
    <citation type="journal article" date="2021" name="Nat. Plants">
        <title>The Taxus genome provides insights into paclitaxel biosynthesis.</title>
        <authorList>
            <person name="Xiong X."/>
            <person name="Gou J."/>
            <person name="Liao Q."/>
            <person name="Li Y."/>
            <person name="Zhou Q."/>
            <person name="Bi G."/>
            <person name="Li C."/>
            <person name="Du R."/>
            <person name="Wang X."/>
            <person name="Sun T."/>
            <person name="Guo L."/>
            <person name="Liang H."/>
            <person name="Lu P."/>
            <person name="Wu Y."/>
            <person name="Zhang Z."/>
            <person name="Ro D.K."/>
            <person name="Shang Y."/>
            <person name="Huang S."/>
            <person name="Yan J."/>
        </authorList>
    </citation>
    <scope>NUCLEOTIDE SEQUENCE [LARGE SCALE GENOMIC DNA]</scope>
    <source>
        <strain evidence="1">Ta-2019</strain>
    </source>
</reference>
<dbReference type="EMBL" id="JAHRHJ020000003">
    <property type="protein sequence ID" value="KAH9320673.1"/>
    <property type="molecule type" value="Genomic_DNA"/>
</dbReference>
<sequence length="124" mass="14119">DLIQAIYGEKNLACDEPTKVLKEMSIQKMLKAAEENEDPQPSLEILIQAENMQDKCEASLKSLTGVKVSHIKIKQYEKYDVTPELMIDGCNNEMEIFSFPFEDESLFDEGSLEFSDSQDDEISM</sequence>
<accession>A0AA38LCY8</accession>